<reference evidence="1" key="1">
    <citation type="submission" date="2021-03" db="EMBL/GenBank/DDBJ databases">
        <title>Evolutionary innovations through gain and loss of genes in the ectomycorrhizal Boletales.</title>
        <authorList>
            <person name="Wu G."/>
            <person name="Miyauchi S."/>
            <person name="Morin E."/>
            <person name="Yang Z.-L."/>
            <person name="Xu J."/>
            <person name="Martin F.M."/>
        </authorList>
    </citation>
    <scope>NUCLEOTIDE SEQUENCE</scope>
    <source>
        <strain evidence="1">BR01</strain>
    </source>
</reference>
<dbReference type="AlphaFoldDB" id="A0A8I2Z3E7"/>
<accession>A0A8I2Z3E7</accession>
<dbReference type="Proteomes" id="UP000683000">
    <property type="component" value="Unassembled WGS sequence"/>
</dbReference>
<sequence>MRLTWIVMRREAHVIAPSTSAHLFLSLTRRLLMASLWTLSNTILRQSLRSPLLKCRHTGLPHARPLSLLSNVKGAFKTPESEILDKITAVPFYELSHLPPPIQLNWLFLFLDALFTGTGVALAWRYWSYQVPGDEEGTPPKEELRPVNHRLALACFHIGVGSVVALRLINVRRSHVRKLWLFPGSVPGTYRRAKVLPSLDTIVMENYSLFNPRVEFTLERNAYRFSGHKQDAILRLTPPGGREDGFVLLTKGVQIDGEPVSRDEALREILDPFQQFKATNSSTSTKTKARFRESFCRIELLPFATSVMPTPYLPHILYSTALTSISIHLLWQRTIEREDRARYHAQVSILEDLAQQLRSGAPITDEEITRLKNLARVHGKGEEQRQSTEAIRWSEVVWGRKATDGDQKTKGA</sequence>
<proteinExistence type="predicted"/>
<evidence type="ECO:0000313" key="2">
    <source>
        <dbReference type="Proteomes" id="UP000683000"/>
    </source>
</evidence>
<keyword evidence="2" id="KW-1185">Reference proteome</keyword>
<comment type="caution">
    <text evidence="1">The sequence shown here is derived from an EMBL/GenBank/DDBJ whole genome shotgun (WGS) entry which is preliminary data.</text>
</comment>
<evidence type="ECO:0000313" key="1">
    <source>
        <dbReference type="EMBL" id="KAG6382007.1"/>
    </source>
</evidence>
<name>A0A8I2Z3E7_9AGAM</name>
<organism evidence="1 2">
    <name type="scientific">Boletus reticuloceps</name>
    <dbReference type="NCBI Taxonomy" id="495285"/>
    <lineage>
        <taxon>Eukaryota</taxon>
        <taxon>Fungi</taxon>
        <taxon>Dikarya</taxon>
        <taxon>Basidiomycota</taxon>
        <taxon>Agaricomycotina</taxon>
        <taxon>Agaricomycetes</taxon>
        <taxon>Agaricomycetidae</taxon>
        <taxon>Boletales</taxon>
        <taxon>Boletineae</taxon>
        <taxon>Boletaceae</taxon>
        <taxon>Boletoideae</taxon>
        <taxon>Boletus</taxon>
    </lineage>
</organism>
<protein>
    <submittedName>
        <fullName evidence="1">Uncharacterized protein</fullName>
    </submittedName>
</protein>
<dbReference type="OrthoDB" id="2607755at2759"/>
<dbReference type="EMBL" id="JAGFBS010000001">
    <property type="protein sequence ID" value="KAG6382007.1"/>
    <property type="molecule type" value="Genomic_DNA"/>
</dbReference>
<gene>
    <name evidence="1" type="ORF">JVT61DRAFT_638</name>
</gene>